<sequence length="338" mass="36136">MSYRIGLLDKSPLDGAEAPEAALARTVSLAKTAEKLGYSRFWVAEHHNSPTVSGPAPEVLVAYLLAQTSRIRIGSGGVMLNHYSPYKVAEVFRLLAALAPGRVDLGVGKAAGGGAEASRALRQNLDEADLPDFPAKLADLSRYLQDRGESEDDSLLARPIPTTPPERYLLGASEESALLAARHGWRLVYAAHIDGGEARFAAVTRSYREASGRAPILALTAVAAADAAKARALAGDLMRYRLIVPGRQRLNFGSREAAKKQAAALGARDYQIEELTPQAIFGTAEDIHAHLGDLNRRYGIEEFIVDCPVSAAEARRESVIRLGEAHAAQAPAPSVETV</sequence>
<dbReference type="HOGENOM" id="CLU_027853_9_0_5"/>
<evidence type="ECO:0000259" key="2">
    <source>
        <dbReference type="Pfam" id="PF00296"/>
    </source>
</evidence>
<keyword evidence="3" id="KW-0503">Monooxygenase</keyword>
<dbReference type="GO" id="GO:0004497">
    <property type="term" value="F:monooxygenase activity"/>
    <property type="evidence" value="ECO:0007669"/>
    <property type="project" value="UniProtKB-KW"/>
</dbReference>
<dbReference type="PATRIC" id="fig|1367847.3.peg.3805"/>
<organism evidence="3 4">
    <name type="scientific">Paracoccus aminophilus JCM 7686</name>
    <dbReference type="NCBI Taxonomy" id="1367847"/>
    <lineage>
        <taxon>Bacteria</taxon>
        <taxon>Pseudomonadati</taxon>
        <taxon>Pseudomonadota</taxon>
        <taxon>Alphaproteobacteria</taxon>
        <taxon>Rhodobacterales</taxon>
        <taxon>Paracoccaceae</taxon>
        <taxon>Paracoccus</taxon>
    </lineage>
</organism>
<dbReference type="Pfam" id="PF00296">
    <property type="entry name" value="Bac_luciferase"/>
    <property type="match status" value="1"/>
</dbReference>
<reference evidence="3 4" key="1">
    <citation type="journal article" date="2014" name="BMC Genomics">
        <title>Architecture and functions of a multipartite genome of the methylotrophic bacterium Paracoccus aminophilus JCM 7686, containing primary and secondary chromids.</title>
        <authorList>
            <person name="Dziewit L."/>
            <person name="Czarnecki J."/>
            <person name="Wibberg D."/>
            <person name="Radlinska M."/>
            <person name="Mrozek P."/>
            <person name="Szymczak M."/>
            <person name="Schluter A."/>
            <person name="Puhler A."/>
            <person name="Bartosik D."/>
        </authorList>
    </citation>
    <scope>NUCLEOTIDE SEQUENCE [LARGE SCALE GENOMIC DNA]</scope>
    <source>
        <strain evidence="3">JCM 7686</strain>
        <plasmid evidence="4">Plasmid pAMI4</plasmid>
    </source>
</reference>
<dbReference type="AlphaFoldDB" id="S5YHC2"/>
<feature type="domain" description="Luciferase-like" evidence="2">
    <location>
        <begin position="13"/>
        <end position="293"/>
    </location>
</feature>
<keyword evidence="3" id="KW-0614">Plasmid</keyword>
<dbReference type="GO" id="GO:0005829">
    <property type="term" value="C:cytosol"/>
    <property type="evidence" value="ECO:0007669"/>
    <property type="project" value="TreeGrafter"/>
</dbReference>
<dbReference type="SUPFAM" id="SSF51679">
    <property type="entry name" value="Bacterial luciferase-like"/>
    <property type="match status" value="1"/>
</dbReference>
<dbReference type="Gene3D" id="3.20.20.30">
    <property type="entry name" value="Luciferase-like domain"/>
    <property type="match status" value="1"/>
</dbReference>
<name>S5YHC2_PARAH</name>
<keyword evidence="3" id="KW-0560">Oxidoreductase</keyword>
<proteinExistence type="predicted"/>
<dbReference type="Proteomes" id="UP000015480">
    <property type="component" value="Plasmid pAMI4"/>
</dbReference>
<dbReference type="InterPro" id="IPR050766">
    <property type="entry name" value="Bact_Lucif_Oxidored"/>
</dbReference>
<dbReference type="GO" id="GO:0016705">
    <property type="term" value="F:oxidoreductase activity, acting on paired donors, with incorporation or reduction of molecular oxygen"/>
    <property type="evidence" value="ECO:0007669"/>
    <property type="project" value="InterPro"/>
</dbReference>
<dbReference type="OrthoDB" id="9780518at2"/>
<dbReference type="PANTHER" id="PTHR30137">
    <property type="entry name" value="LUCIFERASE-LIKE MONOOXYGENASE"/>
    <property type="match status" value="1"/>
</dbReference>
<dbReference type="RefSeq" id="WP_020952348.1">
    <property type="nucleotide sequence ID" value="NC_022049.1"/>
</dbReference>
<evidence type="ECO:0000313" key="3">
    <source>
        <dbReference type="EMBL" id="AGT10863.1"/>
    </source>
</evidence>
<evidence type="ECO:0000313" key="4">
    <source>
        <dbReference type="Proteomes" id="UP000015480"/>
    </source>
</evidence>
<dbReference type="KEGG" id="pami:JCM7686_pAMI4p172"/>
<dbReference type="InterPro" id="IPR036661">
    <property type="entry name" value="Luciferase-like_sf"/>
</dbReference>
<dbReference type="EMBL" id="CP006652">
    <property type="protein sequence ID" value="AGT10863.1"/>
    <property type="molecule type" value="Genomic_DNA"/>
</dbReference>
<keyword evidence="4" id="KW-1185">Reference proteome</keyword>
<comment type="similarity">
    <text evidence="1">To bacterial alkanal monooxygenase alpha and beta chains.</text>
</comment>
<geneLocation type="plasmid" evidence="3 4">
    <name>pAMI4</name>
</geneLocation>
<accession>S5YHC2</accession>
<protein>
    <submittedName>
        <fullName evidence="3">Monooxygenase</fullName>
    </submittedName>
</protein>
<gene>
    <name evidence="3" type="ORF">JCM7686_pAMI4p172</name>
</gene>
<dbReference type="InterPro" id="IPR019949">
    <property type="entry name" value="CmoO-like"/>
</dbReference>
<dbReference type="PANTHER" id="PTHR30137:SF20">
    <property type="entry name" value="N-ACETYL-S-ALKYLCYSTEINE MONOOXYGENASE"/>
    <property type="match status" value="1"/>
</dbReference>
<dbReference type="InterPro" id="IPR011251">
    <property type="entry name" value="Luciferase-like_dom"/>
</dbReference>
<dbReference type="NCBIfam" id="TIGR03558">
    <property type="entry name" value="oxido_grp_1"/>
    <property type="match status" value="1"/>
</dbReference>
<evidence type="ECO:0000256" key="1">
    <source>
        <dbReference type="ARBA" id="ARBA00007789"/>
    </source>
</evidence>
<dbReference type="eggNOG" id="COG2141">
    <property type="taxonomic scope" value="Bacteria"/>
</dbReference>